<proteinExistence type="predicted"/>
<organism evidence="1">
    <name type="scientific">Setaria italica</name>
    <name type="common">Foxtail millet</name>
    <name type="synonym">Panicum italicum</name>
    <dbReference type="NCBI Taxonomy" id="4555"/>
    <lineage>
        <taxon>Eukaryota</taxon>
        <taxon>Viridiplantae</taxon>
        <taxon>Streptophyta</taxon>
        <taxon>Embryophyta</taxon>
        <taxon>Tracheophyta</taxon>
        <taxon>Spermatophyta</taxon>
        <taxon>Magnoliopsida</taxon>
        <taxon>Liliopsida</taxon>
        <taxon>Poales</taxon>
        <taxon>Poaceae</taxon>
        <taxon>PACMAD clade</taxon>
        <taxon>Panicoideae</taxon>
        <taxon>Panicodae</taxon>
        <taxon>Paniceae</taxon>
        <taxon>Cenchrinae</taxon>
        <taxon>Setaria</taxon>
    </lineage>
</organism>
<dbReference type="EMBL" id="KQ475385">
    <property type="protein sequence ID" value="RCU61620.1"/>
    <property type="molecule type" value="Genomic_DNA"/>
</dbReference>
<name>A0A368PEL1_SETIT</name>
<dbReference type="InParanoid" id="A0A368PEL1"/>
<reference evidence="1" key="1">
    <citation type="journal article" date="2012" name="Nat. Biotechnol.">
        <title>Reference genome sequence of the model plant Setaria.</title>
        <authorList>
            <person name="Bennetzen J.L."/>
            <person name="Schmutz J."/>
            <person name="Wang H."/>
            <person name="Percifield R."/>
            <person name="Hawkins J."/>
            <person name="Pontaroli A.C."/>
            <person name="Estep M."/>
            <person name="Feng L."/>
            <person name="Vaughn J.N."/>
            <person name="Grimwood J."/>
            <person name="Jenkins J."/>
            <person name="Barry K."/>
            <person name="Lindquist E."/>
            <person name="Hellsten U."/>
            <person name="Deshpande S."/>
            <person name="Wang X."/>
            <person name="Wu X."/>
            <person name="Mitros T."/>
            <person name="Triplett J."/>
            <person name="Yang X."/>
            <person name="Ye C.Y."/>
            <person name="Mauro-Herrera M."/>
            <person name="Wang L."/>
            <person name="Li P."/>
            <person name="Sharma M."/>
            <person name="Sharma R."/>
            <person name="Ronald P.C."/>
            <person name="Panaud O."/>
            <person name="Kellogg E.A."/>
            <person name="Brutnell T.P."/>
            <person name="Doust A.N."/>
            <person name="Tuskan G.A."/>
            <person name="Rokhsar D."/>
            <person name="Devos K.M."/>
        </authorList>
    </citation>
    <scope>NUCLEOTIDE SEQUENCE [LARGE SCALE GENOMIC DNA]</scope>
    <source>
        <strain evidence="1">Yugu1</strain>
    </source>
</reference>
<dbReference type="AntiFam" id="ANF00170">
    <property type="entry name" value="Shadow ORF (opposite rpoB)"/>
</dbReference>
<gene>
    <name evidence="1" type="ORF">SETIT_J018900v2</name>
</gene>
<protein>
    <submittedName>
        <fullName evidence="1">Uncharacterized protein</fullName>
    </submittedName>
</protein>
<dbReference type="AlphaFoldDB" id="A0A368PEL1"/>
<reference evidence="1" key="2">
    <citation type="submission" date="2015-07" db="EMBL/GenBank/DDBJ databases">
        <authorList>
            <person name="Noorani M."/>
        </authorList>
    </citation>
    <scope>NUCLEOTIDE SEQUENCE</scope>
    <source>
        <strain evidence="1">Yugu1</strain>
    </source>
</reference>
<evidence type="ECO:0000313" key="1">
    <source>
        <dbReference type="EMBL" id="RCU61620.1"/>
    </source>
</evidence>
<dbReference type="OrthoDB" id="589017at2759"/>
<sequence>MDFLFVYWLHIIPKTQVFLKPLAHISHQRIPANPSELSNICPTFIREGTPKGLKTISTGVPSCK</sequence>
<accession>A0A368PEL1</accession>